<organism evidence="4 5">
    <name type="scientific">Niveibacterium umoris</name>
    <dbReference type="NCBI Taxonomy" id="1193620"/>
    <lineage>
        <taxon>Bacteria</taxon>
        <taxon>Pseudomonadati</taxon>
        <taxon>Pseudomonadota</taxon>
        <taxon>Betaproteobacteria</taxon>
        <taxon>Rhodocyclales</taxon>
        <taxon>Rhodocyclaceae</taxon>
        <taxon>Niveibacterium</taxon>
    </lineage>
</organism>
<keyword evidence="4" id="KW-0689">Ribosomal protein</keyword>
<gene>
    <name evidence="4" type="ORF">GGR36_003413</name>
</gene>
<sequence length="158" mass="17810">MFNIRAATSRDAVAVADVLLSSRRQLMPQIPLAHDEASVRKWVALHLIPCGHVIVAERKQRIVGFCALAERGGYGWIDQLYVRPDAIDTGVGSALLGYAICNLPFPVRLWCFRDNPRACGFYERRGFEVKLRREGTAADNEEGLPDLLYELPDRRLDD</sequence>
<dbReference type="EMBL" id="JACIET010000002">
    <property type="protein sequence ID" value="MBB4014067.1"/>
    <property type="molecule type" value="Genomic_DNA"/>
</dbReference>
<name>A0A840BUN9_9RHOO</name>
<evidence type="ECO:0000256" key="2">
    <source>
        <dbReference type="ARBA" id="ARBA00023315"/>
    </source>
</evidence>
<evidence type="ECO:0000259" key="3">
    <source>
        <dbReference type="PROSITE" id="PS51186"/>
    </source>
</evidence>
<dbReference type="AlphaFoldDB" id="A0A840BUN9"/>
<keyword evidence="2" id="KW-0012">Acyltransferase</keyword>
<dbReference type="Pfam" id="PF13508">
    <property type="entry name" value="Acetyltransf_7"/>
    <property type="match status" value="1"/>
</dbReference>
<dbReference type="CDD" id="cd04301">
    <property type="entry name" value="NAT_SF"/>
    <property type="match status" value="1"/>
</dbReference>
<evidence type="ECO:0000313" key="4">
    <source>
        <dbReference type="EMBL" id="MBB4014067.1"/>
    </source>
</evidence>
<accession>A0A840BUN9</accession>
<reference evidence="4 5" key="1">
    <citation type="submission" date="2020-08" db="EMBL/GenBank/DDBJ databases">
        <title>Genomic Encyclopedia of Type Strains, Phase IV (KMG-IV): sequencing the most valuable type-strain genomes for metagenomic binning, comparative biology and taxonomic classification.</title>
        <authorList>
            <person name="Goeker M."/>
        </authorList>
    </citation>
    <scope>NUCLEOTIDE SEQUENCE [LARGE SCALE GENOMIC DNA]</scope>
    <source>
        <strain evidence="4 5">DSM 106739</strain>
    </source>
</reference>
<dbReference type="InterPro" id="IPR016181">
    <property type="entry name" value="Acyl_CoA_acyltransferase"/>
</dbReference>
<comment type="caution">
    <text evidence="4">The sequence shown here is derived from an EMBL/GenBank/DDBJ whole genome shotgun (WGS) entry which is preliminary data.</text>
</comment>
<evidence type="ECO:0000256" key="1">
    <source>
        <dbReference type="ARBA" id="ARBA00022679"/>
    </source>
</evidence>
<dbReference type="GO" id="GO:0016747">
    <property type="term" value="F:acyltransferase activity, transferring groups other than amino-acyl groups"/>
    <property type="evidence" value="ECO:0007669"/>
    <property type="project" value="InterPro"/>
</dbReference>
<evidence type="ECO:0000313" key="5">
    <source>
        <dbReference type="Proteomes" id="UP000561045"/>
    </source>
</evidence>
<protein>
    <submittedName>
        <fullName evidence="4">Ribosomal protein S18 acetylase RimI-like enzyme</fullName>
    </submittedName>
</protein>
<proteinExistence type="predicted"/>
<keyword evidence="1" id="KW-0808">Transferase</keyword>
<dbReference type="InterPro" id="IPR050832">
    <property type="entry name" value="Bact_Acetyltransf"/>
</dbReference>
<dbReference type="Gene3D" id="3.40.630.30">
    <property type="match status" value="1"/>
</dbReference>
<feature type="domain" description="N-acetyltransferase" evidence="3">
    <location>
        <begin position="2"/>
        <end position="154"/>
    </location>
</feature>
<keyword evidence="4" id="KW-0687">Ribonucleoprotein</keyword>
<dbReference type="Proteomes" id="UP000561045">
    <property type="component" value="Unassembled WGS sequence"/>
</dbReference>
<dbReference type="GO" id="GO:0005840">
    <property type="term" value="C:ribosome"/>
    <property type="evidence" value="ECO:0007669"/>
    <property type="project" value="UniProtKB-KW"/>
</dbReference>
<dbReference type="RefSeq" id="WP_183635966.1">
    <property type="nucleotide sequence ID" value="NZ_BAABLE010000005.1"/>
</dbReference>
<dbReference type="PROSITE" id="PS51186">
    <property type="entry name" value="GNAT"/>
    <property type="match status" value="1"/>
</dbReference>
<dbReference type="InterPro" id="IPR000182">
    <property type="entry name" value="GNAT_dom"/>
</dbReference>
<dbReference type="SUPFAM" id="SSF55729">
    <property type="entry name" value="Acyl-CoA N-acyltransferases (Nat)"/>
    <property type="match status" value="1"/>
</dbReference>
<keyword evidence="5" id="KW-1185">Reference proteome</keyword>
<dbReference type="PANTHER" id="PTHR43877">
    <property type="entry name" value="AMINOALKYLPHOSPHONATE N-ACETYLTRANSFERASE-RELATED-RELATED"/>
    <property type="match status" value="1"/>
</dbReference>